<reference evidence="3 4" key="1">
    <citation type="submission" date="2014-02" db="EMBL/GenBank/DDBJ databases">
        <title>Transposable element dynamics among asymbiotic and ectomycorrhizal Amanita fungi.</title>
        <authorList>
            <consortium name="DOE Joint Genome Institute"/>
            <person name="Hess J."/>
            <person name="Skrede I."/>
            <person name="Wolfe B."/>
            <person name="LaButti K."/>
            <person name="Ohm R.A."/>
            <person name="Grigoriev I.V."/>
            <person name="Pringle A."/>
        </authorList>
    </citation>
    <scope>NUCLEOTIDE SEQUENCE [LARGE SCALE GENOMIC DNA]</scope>
    <source>
        <strain evidence="3 4">SKay4041</strain>
    </source>
</reference>
<keyword evidence="4" id="KW-1185">Reference proteome</keyword>
<feature type="compositionally biased region" description="Low complexity" evidence="1">
    <location>
        <begin position="107"/>
        <end position="120"/>
    </location>
</feature>
<evidence type="ECO:0000259" key="2">
    <source>
        <dbReference type="Pfam" id="PF13638"/>
    </source>
</evidence>
<evidence type="ECO:0000313" key="4">
    <source>
        <dbReference type="Proteomes" id="UP000242287"/>
    </source>
</evidence>
<feature type="region of interest" description="Disordered" evidence="1">
    <location>
        <begin position="355"/>
        <end position="384"/>
    </location>
</feature>
<feature type="compositionally biased region" description="Low complexity" evidence="1">
    <location>
        <begin position="277"/>
        <end position="293"/>
    </location>
</feature>
<dbReference type="InterPro" id="IPR002716">
    <property type="entry name" value="PIN_dom"/>
</dbReference>
<evidence type="ECO:0000256" key="1">
    <source>
        <dbReference type="SAM" id="MobiDB-lite"/>
    </source>
</evidence>
<dbReference type="STRING" id="703135.A0A2A9NCL0"/>
<name>A0A2A9NCL0_9AGAR</name>
<feature type="domain" description="PIN" evidence="2">
    <location>
        <begin position="139"/>
        <end position="227"/>
    </location>
</feature>
<proteinExistence type="predicted"/>
<evidence type="ECO:0000313" key="3">
    <source>
        <dbReference type="EMBL" id="PFH45442.1"/>
    </source>
</evidence>
<dbReference type="Pfam" id="PF13638">
    <property type="entry name" value="PIN_4"/>
    <property type="match status" value="1"/>
</dbReference>
<organism evidence="3 4">
    <name type="scientific">Amanita thiersii Skay4041</name>
    <dbReference type="NCBI Taxonomy" id="703135"/>
    <lineage>
        <taxon>Eukaryota</taxon>
        <taxon>Fungi</taxon>
        <taxon>Dikarya</taxon>
        <taxon>Basidiomycota</taxon>
        <taxon>Agaricomycotina</taxon>
        <taxon>Agaricomycetes</taxon>
        <taxon>Agaricomycetidae</taxon>
        <taxon>Agaricales</taxon>
        <taxon>Pluteineae</taxon>
        <taxon>Amanitaceae</taxon>
        <taxon>Amanita</taxon>
    </lineage>
</organism>
<dbReference type="Gene3D" id="3.40.50.1010">
    <property type="entry name" value="5'-nuclease"/>
    <property type="match status" value="1"/>
</dbReference>
<dbReference type="Proteomes" id="UP000242287">
    <property type="component" value="Unassembled WGS sequence"/>
</dbReference>
<sequence length="417" mass="44119">MDALTALNNRHVRQGPTTVTANKLAMSRALGAAFLNHQVEQLEKSVARSGHGRAQVSAWGPSGGGSWRERRQAPVGVGGNATTLPNGTGHQSSTASHQGLRIQTSTAAAQNKRAPAAGAAGRKLSDDEGRDVRKDIDVIVVDASVLVHALYQVKRWCKDTEEAVIIVPLEALNTLDLLKKGTTSLAQRARAASRILEAQVGTNPRIRVQRDEAYVYWDKIAFNSADDQSSADKAEQPSPEWVRRTICCARWEVENPNITLDGSDNAKKPRVVLAVLSPSGSSTSPGPSPQSNSLKLSDNEPNSAITPNTPVVPLPAPIPHGGNKFEPRSAGTLVAHWAAKAGIEILEIEAAAPGRGAGANCGNGEEDEGRGGRRGPHGAGGGLVERPPAVMAMMEMVSRPSNNRVVRVLARGEKLDP</sequence>
<gene>
    <name evidence="3" type="ORF">AMATHDRAFT_159728</name>
</gene>
<feature type="region of interest" description="Disordered" evidence="1">
    <location>
        <begin position="276"/>
        <end position="325"/>
    </location>
</feature>
<feature type="region of interest" description="Disordered" evidence="1">
    <location>
        <begin position="45"/>
        <end position="127"/>
    </location>
</feature>
<feature type="compositionally biased region" description="Polar residues" evidence="1">
    <location>
        <begin position="80"/>
        <end position="106"/>
    </location>
</feature>
<dbReference type="OrthoDB" id="69928at2759"/>
<dbReference type="EMBL" id="KZ302382">
    <property type="protein sequence ID" value="PFH45442.1"/>
    <property type="molecule type" value="Genomic_DNA"/>
</dbReference>
<feature type="compositionally biased region" description="Polar residues" evidence="1">
    <location>
        <begin position="294"/>
        <end position="309"/>
    </location>
</feature>
<dbReference type="AlphaFoldDB" id="A0A2A9NCL0"/>
<accession>A0A2A9NCL0</accession>
<protein>
    <recommendedName>
        <fullName evidence="2">PIN domain-containing protein</fullName>
    </recommendedName>
</protein>